<dbReference type="HOGENOM" id="CLU_615274_0_0_0"/>
<dbReference type="Proteomes" id="UP000006844">
    <property type="component" value="Chromosome"/>
</dbReference>
<keyword evidence="2" id="KW-1185">Reference proteome</keyword>
<dbReference type="eggNOG" id="ENOG502ZIJQ">
    <property type="taxonomic scope" value="Bacteria"/>
</dbReference>
<dbReference type="STRING" id="401053.AciPR4_0868"/>
<gene>
    <name evidence="1" type="ordered locus">AciPR4_0868</name>
</gene>
<sequence length="445" mass="48821">MPQRASGNEYFLHATMRAASLRRLASSCLASSCLAGPCLAVSCLAWMCLPAWSAPARPQAVPSAHVDLVPLGYKPLSPRALASGESLETVDFIDATHLLVTFNQRKLIARLRDDPEGDRDRILRAVVVHLPDGKVTAEAEWRTHDRERYLWSLADGRFLLRLGNAISVLAPRNAHPGEELQRYSLLVMSRKLRHVQVAPDGQTIAVESSKPEMIGDDPDEPTSKRPIELDLYTFHASPFGLEKRGTTPLPAVLHFSFTDEGYLVANPEKGGTWAFDLSGFHGETLELAGVQTSCRPEHLFVSPTEFIVSACRVGDERGMLGAFNLRGEVLWLQGVPPPHGASFSLAPNAGRFAMRGTSTDVDISRDDNLPSGQEVRVFQTYSGAMLLRTECTPTQKADQNFALSDDGMQLAVWSRDAINIYPLPALSAKDENAVKQAKQPVVFKK</sequence>
<dbReference type="SUPFAM" id="SSF82171">
    <property type="entry name" value="DPP6 N-terminal domain-like"/>
    <property type="match status" value="1"/>
</dbReference>
<dbReference type="AlphaFoldDB" id="E8V761"/>
<dbReference type="KEGG" id="tsa:AciPR4_0868"/>
<protein>
    <submittedName>
        <fullName evidence="1">Uncharacterized protein</fullName>
    </submittedName>
</protein>
<proteinExistence type="predicted"/>
<accession>E8V761</accession>
<evidence type="ECO:0000313" key="2">
    <source>
        <dbReference type="Proteomes" id="UP000006844"/>
    </source>
</evidence>
<dbReference type="EMBL" id="CP002467">
    <property type="protein sequence ID" value="ADV81701.1"/>
    <property type="molecule type" value="Genomic_DNA"/>
</dbReference>
<reference evidence="1 2" key="1">
    <citation type="journal article" date="2012" name="Stand. Genomic Sci.">
        <title>Complete genome sequence of Terriglobus saanensis type strain SP1PR4(T), an Acidobacteria from tundra soil.</title>
        <authorList>
            <person name="Rawat S.R."/>
            <person name="Mannisto M.K."/>
            <person name="Starovoytov V."/>
            <person name="Goodwin L."/>
            <person name="Nolan M."/>
            <person name="Hauser L."/>
            <person name="Land M."/>
            <person name="Davenport K.W."/>
            <person name="Woyke T."/>
            <person name="Haggblom M.M."/>
        </authorList>
    </citation>
    <scope>NUCLEOTIDE SEQUENCE</scope>
    <source>
        <strain evidence="2">ATCC BAA-1853 / DSM 23119 / SP1PR4</strain>
    </source>
</reference>
<evidence type="ECO:0000313" key="1">
    <source>
        <dbReference type="EMBL" id="ADV81701.1"/>
    </source>
</evidence>
<organism evidence="1 2">
    <name type="scientific">Terriglobus saanensis (strain ATCC BAA-1853 / DSM 23119 / SP1PR4)</name>
    <dbReference type="NCBI Taxonomy" id="401053"/>
    <lineage>
        <taxon>Bacteria</taxon>
        <taxon>Pseudomonadati</taxon>
        <taxon>Acidobacteriota</taxon>
        <taxon>Terriglobia</taxon>
        <taxon>Terriglobales</taxon>
        <taxon>Acidobacteriaceae</taxon>
        <taxon>Terriglobus</taxon>
    </lineage>
</organism>
<name>E8V761_TERSS</name>